<reference evidence="1" key="1">
    <citation type="submission" date="2015-12" db="EMBL/GenBank/DDBJ databases">
        <title>Gene expression during late stages of embryo sac development: a critical building block for successful pollen-pistil interactions.</title>
        <authorList>
            <person name="Liu Y."/>
            <person name="Joly V."/>
            <person name="Sabar M."/>
            <person name="Matton D.P."/>
        </authorList>
    </citation>
    <scope>NUCLEOTIDE SEQUENCE</scope>
</reference>
<accession>A0A0V0H1V5</accession>
<proteinExistence type="predicted"/>
<organism evidence="1">
    <name type="scientific">Solanum chacoense</name>
    <name type="common">Chaco potato</name>
    <dbReference type="NCBI Taxonomy" id="4108"/>
    <lineage>
        <taxon>Eukaryota</taxon>
        <taxon>Viridiplantae</taxon>
        <taxon>Streptophyta</taxon>
        <taxon>Embryophyta</taxon>
        <taxon>Tracheophyta</taxon>
        <taxon>Spermatophyta</taxon>
        <taxon>Magnoliopsida</taxon>
        <taxon>eudicotyledons</taxon>
        <taxon>Gunneridae</taxon>
        <taxon>Pentapetalae</taxon>
        <taxon>asterids</taxon>
        <taxon>lamiids</taxon>
        <taxon>Solanales</taxon>
        <taxon>Solanaceae</taxon>
        <taxon>Solanoideae</taxon>
        <taxon>Solaneae</taxon>
        <taxon>Solanum</taxon>
    </lineage>
</organism>
<name>A0A0V0H1V5_SOLCH</name>
<protein>
    <submittedName>
        <fullName evidence="1">Putative ovule protein</fullName>
    </submittedName>
</protein>
<dbReference type="EMBL" id="GEDG01026658">
    <property type="protein sequence ID" value="JAP14373.1"/>
    <property type="molecule type" value="Transcribed_RNA"/>
</dbReference>
<dbReference type="AlphaFoldDB" id="A0A0V0H1V5"/>
<evidence type="ECO:0000313" key="1">
    <source>
        <dbReference type="EMBL" id="JAP14373.1"/>
    </source>
</evidence>
<sequence>MKCLLHYYGGYGSLPNRFEDNYILTVSYAIFFPLKGGKGVSVCWFQRNCKADDPLNSILIHLACSKLTCICKATTIRLK</sequence>